<protein>
    <submittedName>
        <fullName evidence="1">Uncharacterized protein</fullName>
    </submittedName>
</protein>
<name>A0A7V8RXI9_9MYCO</name>
<dbReference type="KEGG" id="miz:BAB75_09325"/>
<evidence type="ECO:0000313" key="3">
    <source>
        <dbReference type="Proteomes" id="UP000037843"/>
    </source>
</evidence>
<dbReference type="EMBL" id="LJFS01000027">
    <property type="protein sequence ID" value="KPG30212.1"/>
    <property type="molecule type" value="Genomic_DNA"/>
</dbReference>
<dbReference type="Proteomes" id="UP000037843">
    <property type="component" value="Unassembled WGS sequence"/>
</dbReference>
<comment type="caution">
    <text evidence="1">The sequence shown here is derived from an EMBL/GenBank/DDBJ whole genome shotgun (WGS) entry which is preliminary data.</text>
</comment>
<evidence type="ECO:0000313" key="1">
    <source>
        <dbReference type="EMBL" id="KPG14502.1"/>
    </source>
</evidence>
<proteinExistence type="predicted"/>
<dbReference type="EMBL" id="LJFO01000003">
    <property type="protein sequence ID" value="KPG14502.1"/>
    <property type="molecule type" value="Genomic_DNA"/>
</dbReference>
<dbReference type="AlphaFoldDB" id="A0A7V8RXI9"/>
<accession>A0A7V8RXI9</accession>
<evidence type="ECO:0000313" key="2">
    <source>
        <dbReference type="EMBL" id="KPG30212.1"/>
    </source>
</evidence>
<keyword evidence="4" id="KW-1185">Reference proteome</keyword>
<organism evidence="1 3">
    <name type="scientific">Mycobacteroides immunogenum</name>
    <dbReference type="NCBI Taxonomy" id="83262"/>
    <lineage>
        <taxon>Bacteria</taxon>
        <taxon>Bacillati</taxon>
        <taxon>Actinomycetota</taxon>
        <taxon>Actinomycetes</taxon>
        <taxon>Mycobacteriales</taxon>
        <taxon>Mycobacteriaceae</taxon>
        <taxon>Mycobacteroides</taxon>
    </lineage>
</organism>
<dbReference type="GeneID" id="45764100"/>
<reference evidence="3 4" key="1">
    <citation type="submission" date="2015-09" db="EMBL/GenBank/DDBJ databases">
        <title>Genome Sequences of Mycobacterium immunogenum Isolates, Recuperated from a Chloraminated Drinking Water Distribution System Simulator Subjected to Episodes of Nitrification.</title>
        <authorList>
            <person name="Gomez-Alvarez V."/>
            <person name="Revetta R.P."/>
        </authorList>
    </citation>
    <scope>NUCLEOTIDE SEQUENCE [LARGE SCALE GENOMIC DNA]</scope>
    <source>
        <strain evidence="1 3">H008</strain>
        <strain evidence="2 4">H076</strain>
    </source>
</reference>
<dbReference type="RefSeq" id="WP_043075847.1">
    <property type="nucleotide sequence ID" value="NZ_CP011530.1"/>
</dbReference>
<evidence type="ECO:0000313" key="4">
    <source>
        <dbReference type="Proteomes" id="UP000037962"/>
    </source>
</evidence>
<dbReference type="Proteomes" id="UP000037962">
    <property type="component" value="Unassembled WGS sequence"/>
</dbReference>
<sequence length="75" mass="8085">MSLQNFDDSLAELIRDNAALADIETVASARAIYAKADGEVCLLCEGHGVVQYRMATGVWSQPVSCSCVMYQEVVA</sequence>
<gene>
    <name evidence="1" type="ORF">AN908_08270</name>
    <name evidence="2" type="ORF">AN912_19430</name>
</gene>